<keyword evidence="2 6" id="KW-0547">Nucleotide-binding</keyword>
<evidence type="ECO:0000256" key="1">
    <source>
        <dbReference type="ARBA" id="ARBA00022723"/>
    </source>
</evidence>
<dbReference type="EMBL" id="RBWE01000001">
    <property type="protein sequence ID" value="RKO67474.1"/>
    <property type="molecule type" value="Genomic_DNA"/>
</dbReference>
<dbReference type="Proteomes" id="UP000271256">
    <property type="component" value="Unassembled WGS sequence"/>
</dbReference>
<comment type="subunit">
    <text evidence="6">Homodimer.</text>
</comment>
<dbReference type="CDD" id="cd02037">
    <property type="entry name" value="Mrp_NBP35"/>
    <property type="match status" value="1"/>
</dbReference>
<dbReference type="InterPro" id="IPR019591">
    <property type="entry name" value="Mrp/NBP35_ATP-bd"/>
</dbReference>
<protein>
    <recommendedName>
        <fullName evidence="6">Iron-sulfur cluster carrier protein</fullName>
    </recommendedName>
</protein>
<dbReference type="Gene3D" id="3.40.50.300">
    <property type="entry name" value="P-loop containing nucleotide triphosphate hydrolases"/>
    <property type="match status" value="1"/>
</dbReference>
<dbReference type="GO" id="GO:0016887">
    <property type="term" value="F:ATP hydrolysis activity"/>
    <property type="evidence" value="ECO:0007669"/>
    <property type="project" value="UniProtKB-UniRule"/>
</dbReference>
<dbReference type="InterPro" id="IPR027417">
    <property type="entry name" value="P-loop_NTPase"/>
</dbReference>
<feature type="binding site" evidence="6">
    <location>
        <begin position="45"/>
        <end position="52"/>
    </location>
    <ligand>
        <name>ATP</name>
        <dbReference type="ChEBI" id="CHEBI:30616"/>
    </ligand>
</feature>
<keyword evidence="3 6" id="KW-0067">ATP-binding</keyword>
<keyword evidence="6" id="KW-0378">Hydrolase</keyword>
<comment type="similarity">
    <text evidence="6">Belongs to the Mrp/NBP35 ATP-binding proteins family.</text>
</comment>
<reference evidence="7 8" key="1">
    <citation type="submission" date="2018-10" db="EMBL/GenBank/DDBJ databases">
        <authorList>
            <person name="Grouzdev D.S."/>
            <person name="Krutkina M.S."/>
            <person name="Tourova T.P."/>
            <person name="Nazina T.N."/>
        </authorList>
    </citation>
    <scope>NUCLEOTIDE SEQUENCE [LARGE SCALE GENOMIC DNA]</scope>
    <source>
        <strain evidence="7 8">435</strain>
    </source>
</reference>
<comment type="function">
    <text evidence="6">Binds and transfers iron-sulfur (Fe-S) clusters to target apoproteins. Can hydrolyze ATP.</text>
</comment>
<keyword evidence="5 6" id="KW-0411">Iron-sulfur</keyword>
<dbReference type="GO" id="GO:0046872">
    <property type="term" value="F:metal ion binding"/>
    <property type="evidence" value="ECO:0007669"/>
    <property type="project" value="UniProtKB-KW"/>
</dbReference>
<dbReference type="HAMAP" id="MF_02040">
    <property type="entry name" value="Mrp_NBP35"/>
    <property type="match status" value="1"/>
</dbReference>
<dbReference type="GO" id="GO:0016226">
    <property type="term" value="P:iron-sulfur cluster assembly"/>
    <property type="evidence" value="ECO:0007669"/>
    <property type="project" value="InterPro"/>
</dbReference>
<gene>
    <name evidence="7" type="ORF">D7024_11195</name>
</gene>
<dbReference type="AlphaFoldDB" id="A0A494X3P7"/>
<dbReference type="Pfam" id="PF10609">
    <property type="entry name" value="ParA"/>
    <property type="match status" value="1"/>
</dbReference>
<keyword evidence="8" id="KW-1185">Reference proteome</keyword>
<dbReference type="GO" id="GO:0140663">
    <property type="term" value="F:ATP-dependent FeS chaperone activity"/>
    <property type="evidence" value="ECO:0007669"/>
    <property type="project" value="InterPro"/>
</dbReference>
<dbReference type="PANTHER" id="PTHR42961">
    <property type="entry name" value="IRON-SULFUR PROTEIN NUBPL"/>
    <property type="match status" value="1"/>
</dbReference>
<evidence type="ECO:0000313" key="7">
    <source>
        <dbReference type="EMBL" id="RKO67474.1"/>
    </source>
</evidence>
<dbReference type="OrthoDB" id="9809679at2"/>
<keyword evidence="1 6" id="KW-0479">Metal-binding</keyword>
<dbReference type="InterPro" id="IPR000808">
    <property type="entry name" value="Mrp-like_CS"/>
</dbReference>
<evidence type="ECO:0000313" key="8">
    <source>
        <dbReference type="Proteomes" id="UP000271256"/>
    </source>
</evidence>
<evidence type="ECO:0000256" key="2">
    <source>
        <dbReference type="ARBA" id="ARBA00022741"/>
    </source>
</evidence>
<sequence length="293" mass="31614">MSETKCTTCNDKDTGRCNTEQCTGSPVLPQNDASDIKQVVAVMSGKGGVGKSSVSALLAIALARRGYKVGILDADITGPSIPKLFGLVDRPEQFNNYILPVKTSLGIQVMSLNLFLPQEDDPVIWRGPILSSAVKQFWTDVAWGKLDYLIVDMPPGTGDVPLTVMQSLPLNGLVVVSSPQDLAMMVVGKTIKMARQACIPILGLVENMSYITCPHCGEKIQPFGHGSVKEAASKKGLPLLAVLPVDPELAKLADAGRIEDYEETSLRNIEPLVEVVEKGYNRKVEGCENCHHQ</sequence>
<dbReference type="InterPro" id="IPR044304">
    <property type="entry name" value="NUBPL-like"/>
</dbReference>
<dbReference type="GO" id="GO:0051539">
    <property type="term" value="F:4 iron, 4 sulfur cluster binding"/>
    <property type="evidence" value="ECO:0007669"/>
    <property type="project" value="TreeGrafter"/>
</dbReference>
<dbReference type="RefSeq" id="WP_121451885.1">
    <property type="nucleotide sequence ID" value="NZ_RBWE01000001.1"/>
</dbReference>
<dbReference type="GO" id="GO:0005524">
    <property type="term" value="F:ATP binding"/>
    <property type="evidence" value="ECO:0007669"/>
    <property type="project" value="UniProtKB-UniRule"/>
</dbReference>
<organism evidence="7 8">
    <name type="scientific">Desulfofundulus salinus</name>
    <dbReference type="NCBI Taxonomy" id="2419843"/>
    <lineage>
        <taxon>Bacteria</taxon>
        <taxon>Bacillati</taxon>
        <taxon>Bacillota</taxon>
        <taxon>Clostridia</taxon>
        <taxon>Eubacteriales</taxon>
        <taxon>Peptococcaceae</taxon>
        <taxon>Desulfofundulus</taxon>
    </lineage>
</organism>
<dbReference type="SUPFAM" id="SSF52540">
    <property type="entry name" value="P-loop containing nucleoside triphosphate hydrolases"/>
    <property type="match status" value="1"/>
</dbReference>
<evidence type="ECO:0000256" key="3">
    <source>
        <dbReference type="ARBA" id="ARBA00022840"/>
    </source>
</evidence>
<comment type="caution">
    <text evidence="7">The sequence shown here is derived from an EMBL/GenBank/DDBJ whole genome shotgun (WGS) entry which is preliminary data.</text>
</comment>
<proteinExistence type="inferred from homology"/>
<dbReference type="PANTHER" id="PTHR42961:SF2">
    <property type="entry name" value="IRON-SULFUR PROTEIN NUBPL"/>
    <property type="match status" value="1"/>
</dbReference>
<dbReference type="PROSITE" id="PS01215">
    <property type="entry name" value="MRP"/>
    <property type="match status" value="1"/>
</dbReference>
<evidence type="ECO:0000256" key="4">
    <source>
        <dbReference type="ARBA" id="ARBA00023004"/>
    </source>
</evidence>
<dbReference type="FunFam" id="3.40.50.300:FF:001119">
    <property type="entry name" value="Iron-sulfur cluster carrier protein"/>
    <property type="match status" value="1"/>
</dbReference>
<evidence type="ECO:0000256" key="5">
    <source>
        <dbReference type="ARBA" id="ARBA00023014"/>
    </source>
</evidence>
<evidence type="ECO:0000256" key="6">
    <source>
        <dbReference type="HAMAP-Rule" id="MF_02040"/>
    </source>
</evidence>
<name>A0A494X3P7_9FIRM</name>
<accession>A0A494X3P7</accession>
<keyword evidence="4 6" id="KW-0408">Iron</keyword>
<dbReference type="InterPro" id="IPR033756">
    <property type="entry name" value="YlxH/NBP35"/>
</dbReference>